<organism evidence="1 2">
    <name type="scientific">Nocardia transvalensis</name>
    <dbReference type="NCBI Taxonomy" id="37333"/>
    <lineage>
        <taxon>Bacteria</taxon>
        <taxon>Bacillati</taxon>
        <taxon>Actinomycetota</taxon>
        <taxon>Actinomycetes</taxon>
        <taxon>Mycobacteriales</taxon>
        <taxon>Nocardiaceae</taxon>
        <taxon>Nocardia</taxon>
    </lineage>
</organism>
<reference evidence="1 2" key="1">
    <citation type="submission" date="2020-08" db="EMBL/GenBank/DDBJ databases">
        <title>Sequencing the genomes of 1000 actinobacteria strains.</title>
        <authorList>
            <person name="Klenk H.-P."/>
        </authorList>
    </citation>
    <scope>NUCLEOTIDE SEQUENCE [LARGE SCALE GENOMIC DNA]</scope>
    <source>
        <strain evidence="1 2">DSM 43582</strain>
    </source>
</reference>
<dbReference type="AlphaFoldDB" id="A0A7W9PHU9"/>
<gene>
    <name evidence="1" type="ORF">BJY24_004811</name>
</gene>
<accession>A0A7W9PHU9</accession>
<dbReference type="RefSeq" id="WP_040748715.1">
    <property type="nucleotide sequence ID" value="NZ_JACHIT010000002.1"/>
</dbReference>
<evidence type="ECO:0000313" key="2">
    <source>
        <dbReference type="Proteomes" id="UP000540412"/>
    </source>
</evidence>
<keyword evidence="2" id="KW-1185">Reference proteome</keyword>
<dbReference type="Proteomes" id="UP000540412">
    <property type="component" value="Unassembled WGS sequence"/>
</dbReference>
<dbReference type="EMBL" id="JACHIT010000002">
    <property type="protein sequence ID" value="MBB5915899.1"/>
    <property type="molecule type" value="Genomic_DNA"/>
</dbReference>
<comment type="caution">
    <text evidence="1">The sequence shown here is derived from an EMBL/GenBank/DDBJ whole genome shotgun (WGS) entry which is preliminary data.</text>
</comment>
<name>A0A7W9PHU9_9NOCA</name>
<proteinExistence type="predicted"/>
<sequence>MANSSQIIGVQAPPVAGARPGQCSLLDQRLRSLPMISAFCAGADRGRRATREMSCHRKAG</sequence>
<protein>
    <submittedName>
        <fullName evidence="1">Uncharacterized protein</fullName>
    </submittedName>
</protein>
<evidence type="ECO:0000313" key="1">
    <source>
        <dbReference type="EMBL" id="MBB5915899.1"/>
    </source>
</evidence>